<dbReference type="InterPro" id="IPR036770">
    <property type="entry name" value="Ankyrin_rpt-contain_sf"/>
</dbReference>
<proteinExistence type="predicted"/>
<evidence type="ECO:0000313" key="2">
    <source>
        <dbReference type="Proteomes" id="UP000799539"/>
    </source>
</evidence>
<gene>
    <name evidence="1" type="ORF">CERZMDRAFT_100214</name>
</gene>
<dbReference type="EMBL" id="ML992685">
    <property type="protein sequence ID" value="KAF2209813.1"/>
    <property type="molecule type" value="Genomic_DNA"/>
</dbReference>
<keyword evidence="2" id="KW-1185">Reference proteome</keyword>
<dbReference type="Proteomes" id="UP000799539">
    <property type="component" value="Unassembled WGS sequence"/>
</dbReference>
<dbReference type="AlphaFoldDB" id="A0A6A6F8U5"/>
<protein>
    <submittedName>
        <fullName evidence="1">Uncharacterized protein</fullName>
    </submittedName>
</protein>
<dbReference type="Gene3D" id="1.25.40.20">
    <property type="entry name" value="Ankyrin repeat-containing domain"/>
    <property type="match status" value="1"/>
</dbReference>
<organism evidence="1 2">
    <name type="scientific">Cercospora zeae-maydis SCOH1-5</name>
    <dbReference type="NCBI Taxonomy" id="717836"/>
    <lineage>
        <taxon>Eukaryota</taxon>
        <taxon>Fungi</taxon>
        <taxon>Dikarya</taxon>
        <taxon>Ascomycota</taxon>
        <taxon>Pezizomycotina</taxon>
        <taxon>Dothideomycetes</taxon>
        <taxon>Dothideomycetidae</taxon>
        <taxon>Mycosphaerellales</taxon>
        <taxon>Mycosphaerellaceae</taxon>
        <taxon>Cercospora</taxon>
    </lineage>
</organism>
<dbReference type="OrthoDB" id="426293at2759"/>
<evidence type="ECO:0000313" key="1">
    <source>
        <dbReference type="EMBL" id="KAF2209813.1"/>
    </source>
</evidence>
<dbReference type="SUPFAM" id="SSF48403">
    <property type="entry name" value="Ankyrin repeat"/>
    <property type="match status" value="1"/>
</dbReference>
<reference evidence="1" key="1">
    <citation type="journal article" date="2020" name="Stud. Mycol.">
        <title>101 Dothideomycetes genomes: a test case for predicting lifestyles and emergence of pathogens.</title>
        <authorList>
            <person name="Haridas S."/>
            <person name="Albert R."/>
            <person name="Binder M."/>
            <person name="Bloem J."/>
            <person name="Labutti K."/>
            <person name="Salamov A."/>
            <person name="Andreopoulos B."/>
            <person name="Baker S."/>
            <person name="Barry K."/>
            <person name="Bills G."/>
            <person name="Bluhm B."/>
            <person name="Cannon C."/>
            <person name="Castanera R."/>
            <person name="Culley D."/>
            <person name="Daum C."/>
            <person name="Ezra D."/>
            <person name="Gonzalez J."/>
            <person name="Henrissat B."/>
            <person name="Kuo A."/>
            <person name="Liang C."/>
            <person name="Lipzen A."/>
            <person name="Lutzoni F."/>
            <person name="Magnuson J."/>
            <person name="Mondo S."/>
            <person name="Nolan M."/>
            <person name="Ohm R."/>
            <person name="Pangilinan J."/>
            <person name="Park H.-J."/>
            <person name="Ramirez L."/>
            <person name="Alfaro M."/>
            <person name="Sun H."/>
            <person name="Tritt A."/>
            <person name="Yoshinaga Y."/>
            <person name="Zwiers L.-H."/>
            <person name="Turgeon B."/>
            <person name="Goodwin S."/>
            <person name="Spatafora J."/>
            <person name="Crous P."/>
            <person name="Grigoriev I."/>
        </authorList>
    </citation>
    <scope>NUCLEOTIDE SEQUENCE</scope>
    <source>
        <strain evidence="1">SCOH1-5</strain>
    </source>
</reference>
<sequence length="240" mass="27888">MRSRLKSKVEWQKQGWRIAQSCVHYIGLPVFRKEGWCPWHIYQQTVFRWPFVRYAVAHRHHHYRDHEALIQDDAESVQRSSRLFQSALRFVGRPQSIDFVSLVMVQLERLRYPMEAPTIWYDHIRPYGLNGLLMASMPKLVDKLLEKANLQTTSQATINSETAAYLAAIFGDVETPRIIVRRGLGNKTLNIRDTEGFPVICRAMFCGNIAIVRELLNDSSYSVELELLSNAKSWMMNTAF</sequence>
<accession>A0A6A6F8U5</accession>
<name>A0A6A6F8U5_9PEZI</name>